<feature type="transmembrane region" description="Helical" evidence="8">
    <location>
        <begin position="187"/>
        <end position="207"/>
    </location>
</feature>
<comment type="caution">
    <text evidence="10">The sequence shown here is derived from an EMBL/GenBank/DDBJ whole genome shotgun (WGS) entry which is preliminary data.</text>
</comment>
<keyword evidence="2" id="KW-0813">Transport</keyword>
<evidence type="ECO:0000256" key="4">
    <source>
        <dbReference type="ARBA" id="ARBA00022568"/>
    </source>
</evidence>
<proteinExistence type="predicted"/>
<dbReference type="Gene3D" id="1.20.1420.30">
    <property type="entry name" value="NCX, central ion-binding region"/>
    <property type="match status" value="1"/>
</dbReference>
<reference evidence="10" key="1">
    <citation type="submission" date="2023-10" db="EMBL/GenBank/DDBJ databases">
        <title>Genome assembly of Pristionchus species.</title>
        <authorList>
            <person name="Yoshida K."/>
            <person name="Sommer R.J."/>
        </authorList>
    </citation>
    <scope>NUCLEOTIDE SEQUENCE</scope>
    <source>
        <strain evidence="10">RS5133</strain>
    </source>
</reference>
<evidence type="ECO:0000256" key="8">
    <source>
        <dbReference type="SAM" id="Phobius"/>
    </source>
</evidence>
<dbReference type="InterPro" id="IPR051359">
    <property type="entry name" value="CaCA_antiporter"/>
</dbReference>
<gene>
    <name evidence="10" type="ORF">PFISCL1PPCAC_14516</name>
</gene>
<evidence type="ECO:0000256" key="1">
    <source>
        <dbReference type="ARBA" id="ARBA00004141"/>
    </source>
</evidence>
<evidence type="ECO:0000256" key="6">
    <source>
        <dbReference type="ARBA" id="ARBA00022989"/>
    </source>
</evidence>
<accession>A0AAV5VXU8</accession>
<feature type="transmembrane region" description="Helical" evidence="8">
    <location>
        <begin position="89"/>
        <end position="109"/>
    </location>
</feature>
<dbReference type="AlphaFoldDB" id="A0AAV5VXU8"/>
<evidence type="ECO:0000256" key="7">
    <source>
        <dbReference type="ARBA" id="ARBA00023136"/>
    </source>
</evidence>
<feature type="transmembrane region" description="Helical" evidence="8">
    <location>
        <begin position="253"/>
        <end position="273"/>
    </location>
</feature>
<feature type="transmembrane region" description="Helical" evidence="8">
    <location>
        <begin position="34"/>
        <end position="53"/>
    </location>
</feature>
<comment type="subcellular location">
    <subcellularLocation>
        <location evidence="1">Membrane</location>
        <topology evidence="1">Multi-pass membrane protein</topology>
    </subcellularLocation>
</comment>
<keyword evidence="7 8" id="KW-0472">Membrane</keyword>
<evidence type="ECO:0000313" key="10">
    <source>
        <dbReference type="EMBL" id="GMT23219.1"/>
    </source>
</evidence>
<keyword evidence="4" id="KW-0406">Ion transport</keyword>
<dbReference type="EMBL" id="BTSY01000004">
    <property type="protein sequence ID" value="GMT23219.1"/>
    <property type="molecule type" value="Genomic_DNA"/>
</dbReference>
<sequence length="280" mass="30810">RSVSGVRGIIEDLVAYHAIDFGDEKPTLWDRIKAYILFPITFIFKMTVPLGAIQWSKPMAVIHAIVAPQCLLFNLQVLLFTPIPGGPGLYAFVPIISLIIIVLILCFTTMDEEPRFYKLIASLSGFVMSIGWMYCISAEIVDVITMIGVVTGIDQAILGLTIIAWANSVSDLIADRAIARQGFCRMAMAAALGGPLFNLLIGFGLPFTIAKLKGSDVPIAFNSVSLIMVTFMFISLLFTTVNLLVFRANLKRVYGLIMIAIYFAFLVFILLSATNVLNWI</sequence>
<feature type="non-terminal residue" evidence="10">
    <location>
        <position position="280"/>
    </location>
</feature>
<feature type="domain" description="Sodium/calcium exchanger membrane region" evidence="9">
    <location>
        <begin position="123"/>
        <end position="270"/>
    </location>
</feature>
<dbReference type="Pfam" id="PF01699">
    <property type="entry name" value="Na_Ca_ex"/>
    <property type="match status" value="1"/>
</dbReference>
<keyword evidence="11" id="KW-1185">Reference proteome</keyword>
<evidence type="ECO:0000313" key="11">
    <source>
        <dbReference type="Proteomes" id="UP001432322"/>
    </source>
</evidence>
<keyword evidence="6 8" id="KW-1133">Transmembrane helix</keyword>
<feature type="non-terminal residue" evidence="10">
    <location>
        <position position="1"/>
    </location>
</feature>
<dbReference type="InterPro" id="IPR044880">
    <property type="entry name" value="NCX_ion-bd_dom_sf"/>
</dbReference>
<keyword evidence="4" id="KW-0109">Calcium transport</keyword>
<dbReference type="GO" id="GO:0016020">
    <property type="term" value="C:membrane"/>
    <property type="evidence" value="ECO:0007669"/>
    <property type="project" value="UniProtKB-SubCell"/>
</dbReference>
<feature type="transmembrane region" description="Helical" evidence="8">
    <location>
        <begin position="140"/>
        <end position="166"/>
    </location>
</feature>
<keyword evidence="4" id="KW-0106">Calcium</keyword>
<dbReference type="InterPro" id="IPR004837">
    <property type="entry name" value="NaCa_Exmemb"/>
</dbReference>
<dbReference type="Proteomes" id="UP001432322">
    <property type="component" value="Unassembled WGS sequence"/>
</dbReference>
<keyword evidence="5 8" id="KW-0812">Transmembrane</keyword>
<dbReference type="PANTHER" id="PTHR12266:SF0">
    <property type="entry name" value="MITOCHONDRIAL SODIUM_CALCIUM EXCHANGER PROTEIN"/>
    <property type="match status" value="1"/>
</dbReference>
<dbReference type="PANTHER" id="PTHR12266">
    <property type="entry name" value="NA+/CA2+ K+ INDEPENDENT EXCHANGER"/>
    <property type="match status" value="1"/>
</dbReference>
<feature type="transmembrane region" description="Helical" evidence="8">
    <location>
        <begin position="116"/>
        <end position="134"/>
    </location>
</feature>
<evidence type="ECO:0000256" key="2">
    <source>
        <dbReference type="ARBA" id="ARBA00022448"/>
    </source>
</evidence>
<protein>
    <recommendedName>
        <fullName evidence="9">Sodium/calcium exchanger membrane region domain-containing protein</fullName>
    </recommendedName>
</protein>
<organism evidence="10 11">
    <name type="scientific">Pristionchus fissidentatus</name>
    <dbReference type="NCBI Taxonomy" id="1538716"/>
    <lineage>
        <taxon>Eukaryota</taxon>
        <taxon>Metazoa</taxon>
        <taxon>Ecdysozoa</taxon>
        <taxon>Nematoda</taxon>
        <taxon>Chromadorea</taxon>
        <taxon>Rhabditida</taxon>
        <taxon>Rhabditina</taxon>
        <taxon>Diplogasteromorpha</taxon>
        <taxon>Diplogasteroidea</taxon>
        <taxon>Neodiplogasteridae</taxon>
        <taxon>Pristionchus</taxon>
    </lineage>
</organism>
<dbReference type="GO" id="GO:0005432">
    <property type="term" value="F:calcium:sodium antiporter activity"/>
    <property type="evidence" value="ECO:0007669"/>
    <property type="project" value="TreeGrafter"/>
</dbReference>
<name>A0AAV5VXU8_9BILA</name>
<keyword evidence="3" id="KW-0050">Antiport</keyword>
<evidence type="ECO:0000256" key="5">
    <source>
        <dbReference type="ARBA" id="ARBA00022692"/>
    </source>
</evidence>
<evidence type="ECO:0000256" key="3">
    <source>
        <dbReference type="ARBA" id="ARBA00022449"/>
    </source>
</evidence>
<feature type="transmembrane region" description="Helical" evidence="8">
    <location>
        <begin position="219"/>
        <end position="246"/>
    </location>
</feature>
<dbReference type="GO" id="GO:0006874">
    <property type="term" value="P:intracellular calcium ion homeostasis"/>
    <property type="evidence" value="ECO:0007669"/>
    <property type="project" value="TreeGrafter"/>
</dbReference>
<evidence type="ECO:0000259" key="9">
    <source>
        <dbReference type="Pfam" id="PF01699"/>
    </source>
</evidence>